<dbReference type="Pfam" id="PF07679">
    <property type="entry name" value="I-set"/>
    <property type="match status" value="1"/>
</dbReference>
<organism evidence="4 5">
    <name type="scientific">Dimorphilus gyrociliatus</name>
    <dbReference type="NCBI Taxonomy" id="2664684"/>
    <lineage>
        <taxon>Eukaryota</taxon>
        <taxon>Metazoa</taxon>
        <taxon>Spiralia</taxon>
        <taxon>Lophotrochozoa</taxon>
        <taxon>Annelida</taxon>
        <taxon>Polychaeta</taxon>
        <taxon>Polychaeta incertae sedis</taxon>
        <taxon>Dinophilidae</taxon>
        <taxon>Dimorphilus</taxon>
    </lineage>
</organism>
<dbReference type="CDD" id="cd00096">
    <property type="entry name" value="Ig"/>
    <property type="match status" value="1"/>
</dbReference>
<dbReference type="InterPro" id="IPR003599">
    <property type="entry name" value="Ig_sub"/>
</dbReference>
<dbReference type="SUPFAM" id="SSF48726">
    <property type="entry name" value="Immunoglobulin"/>
    <property type="match status" value="3"/>
</dbReference>
<gene>
    <name evidence="4" type="ORF">DGYR_LOCUS5015</name>
</gene>
<dbReference type="Pfam" id="PF13927">
    <property type="entry name" value="Ig_3"/>
    <property type="match status" value="1"/>
</dbReference>
<dbReference type="SMART" id="SM00409">
    <property type="entry name" value="IG"/>
    <property type="match status" value="3"/>
</dbReference>
<protein>
    <submittedName>
        <fullName evidence="4">DgyrCDS5274</fullName>
    </submittedName>
</protein>
<dbReference type="InterPro" id="IPR013783">
    <property type="entry name" value="Ig-like_fold"/>
</dbReference>
<dbReference type="GO" id="GO:0098632">
    <property type="term" value="F:cell-cell adhesion mediator activity"/>
    <property type="evidence" value="ECO:0007669"/>
    <property type="project" value="TreeGrafter"/>
</dbReference>
<dbReference type="PROSITE" id="PS50835">
    <property type="entry name" value="IG_LIKE"/>
    <property type="match status" value="3"/>
</dbReference>
<dbReference type="OrthoDB" id="10010359at2759"/>
<dbReference type="GO" id="GO:0005886">
    <property type="term" value="C:plasma membrane"/>
    <property type="evidence" value="ECO:0007669"/>
    <property type="project" value="TreeGrafter"/>
</dbReference>
<evidence type="ECO:0000256" key="1">
    <source>
        <dbReference type="ARBA" id="ARBA00023319"/>
    </source>
</evidence>
<proteinExistence type="predicted"/>
<dbReference type="SMART" id="SM00408">
    <property type="entry name" value="IGc2"/>
    <property type="match status" value="3"/>
</dbReference>
<dbReference type="Pfam" id="PF07686">
    <property type="entry name" value="V-set"/>
    <property type="match status" value="1"/>
</dbReference>
<dbReference type="InterPro" id="IPR013098">
    <property type="entry name" value="Ig_I-set"/>
</dbReference>
<dbReference type="PANTHER" id="PTHR10075:SF100">
    <property type="entry name" value="FASCICLIN-2"/>
    <property type="match status" value="1"/>
</dbReference>
<dbReference type="GO" id="GO:0030424">
    <property type="term" value="C:axon"/>
    <property type="evidence" value="ECO:0007669"/>
    <property type="project" value="TreeGrafter"/>
</dbReference>
<dbReference type="AlphaFoldDB" id="A0A7I8VM32"/>
<dbReference type="GO" id="GO:0007156">
    <property type="term" value="P:homophilic cell adhesion via plasma membrane adhesion molecules"/>
    <property type="evidence" value="ECO:0007669"/>
    <property type="project" value="TreeGrafter"/>
</dbReference>
<dbReference type="InterPro" id="IPR007110">
    <property type="entry name" value="Ig-like_dom"/>
</dbReference>
<comment type="caution">
    <text evidence="4">The sequence shown here is derived from an EMBL/GenBank/DDBJ whole genome shotgun (WGS) entry which is preliminary data.</text>
</comment>
<feature type="domain" description="Ig-like" evidence="3">
    <location>
        <begin position="133"/>
        <end position="219"/>
    </location>
</feature>
<feature type="domain" description="Ig-like" evidence="3">
    <location>
        <begin position="238"/>
        <end position="323"/>
    </location>
</feature>
<feature type="signal peptide" evidence="2">
    <location>
        <begin position="1"/>
        <end position="17"/>
    </location>
</feature>
<evidence type="ECO:0000313" key="5">
    <source>
        <dbReference type="Proteomes" id="UP000549394"/>
    </source>
</evidence>
<dbReference type="Proteomes" id="UP000549394">
    <property type="component" value="Unassembled WGS sequence"/>
</dbReference>
<evidence type="ECO:0000256" key="2">
    <source>
        <dbReference type="SAM" id="SignalP"/>
    </source>
</evidence>
<dbReference type="GO" id="GO:0070593">
    <property type="term" value="P:dendrite self-avoidance"/>
    <property type="evidence" value="ECO:0007669"/>
    <property type="project" value="TreeGrafter"/>
</dbReference>
<dbReference type="GO" id="GO:0007411">
    <property type="term" value="P:axon guidance"/>
    <property type="evidence" value="ECO:0007669"/>
    <property type="project" value="TreeGrafter"/>
</dbReference>
<dbReference type="PANTHER" id="PTHR10075">
    <property type="entry name" value="BASIGIN RELATED"/>
    <property type="match status" value="1"/>
</dbReference>
<dbReference type="EMBL" id="CAJFCJ010000006">
    <property type="protein sequence ID" value="CAD5116378.1"/>
    <property type="molecule type" value="Genomic_DNA"/>
</dbReference>
<dbReference type="Gene3D" id="2.60.40.10">
    <property type="entry name" value="Immunoglobulins"/>
    <property type="match status" value="3"/>
</dbReference>
<evidence type="ECO:0000313" key="4">
    <source>
        <dbReference type="EMBL" id="CAD5116378.1"/>
    </source>
</evidence>
<keyword evidence="1" id="KW-0393">Immunoglobulin domain</keyword>
<evidence type="ECO:0000259" key="3">
    <source>
        <dbReference type="PROSITE" id="PS50835"/>
    </source>
</evidence>
<feature type="chain" id="PRO_5029541642" evidence="2">
    <location>
        <begin position="18"/>
        <end position="364"/>
    </location>
</feature>
<keyword evidence="5" id="KW-1185">Reference proteome</keyword>
<name>A0A7I8VM32_9ANNE</name>
<accession>A0A7I8VM32</accession>
<reference evidence="4 5" key="1">
    <citation type="submission" date="2020-08" db="EMBL/GenBank/DDBJ databases">
        <authorList>
            <person name="Hejnol A."/>
        </authorList>
    </citation>
    <scope>NUCLEOTIDE SEQUENCE [LARGE SCALE GENOMIC DNA]</scope>
</reference>
<sequence length="364" mass="41640">MEKSLYLFTLLITFASAQDPIVRITRTEPEQRGNVIRAQRGKDITIWCHVENLRENINVRFEKEFSSSVKSISRNEYPSDNTRYAIEKPKEFTWRLRIKAVQLTDSGVYICHVYLDKYSKSKAYVNVLVNAAPVFVNDQTTSDSIYKNGYKVILNCSTTGYPKPYIEWTRLGNALLPIGRERFQNSTLEIKSIKPQDRGVYRCRSWNIMGEIARDITVGVRFKAEIRVQNRILKQKLGYVIELQCLAETNPYPIGLSWKRRSGSTLQTFTVSSGRYVVNAVKGAFNRFIYELIINGVQQEDYGEYTCEINNVEGKSSAKILLEESEIPMPSIKRGIPRASANINQSISSISITLLTFFVATLIH</sequence>
<dbReference type="InterPro" id="IPR013106">
    <property type="entry name" value="Ig_V-set"/>
</dbReference>
<feature type="domain" description="Ig-like" evidence="3">
    <location>
        <begin position="20"/>
        <end position="113"/>
    </location>
</feature>
<keyword evidence="2" id="KW-0732">Signal</keyword>
<dbReference type="InterPro" id="IPR003598">
    <property type="entry name" value="Ig_sub2"/>
</dbReference>
<dbReference type="InterPro" id="IPR036179">
    <property type="entry name" value="Ig-like_dom_sf"/>
</dbReference>